<comment type="subunit">
    <text evidence="12">NDH-1 is composed of 14 different subunits. Subunits NuoA, H, J, K, L, M, N constitute the membrane sector of the complex.</text>
</comment>
<sequence>MDTVYWPFMAYLGLVFVLVASILGISHFLGERHIERTTPDPFESGIVGTGTARSRLSIKFYLVALFFVIFDVESVFIFAWAIAFREVGWTAYIEVLFFIAVLVAAWVYLWRQGALDWGTTWHQKLERQRRARGEEKGGLGSGPSATERADL</sequence>
<dbReference type="AlphaFoldDB" id="A0A3A4N6I2"/>
<comment type="subcellular location">
    <subcellularLocation>
        <location evidence="12 13">Cell membrane</location>
        <topology evidence="12 13">Multi-pass membrane protein</topology>
    </subcellularLocation>
    <subcellularLocation>
        <location evidence="1">Membrane</location>
        <topology evidence="1">Multi-pass membrane protein</topology>
    </subcellularLocation>
</comment>
<keyword evidence="9 12" id="KW-0520">NAD</keyword>
<feature type="transmembrane region" description="Helical" evidence="12">
    <location>
        <begin position="60"/>
        <end position="83"/>
    </location>
</feature>
<comment type="function">
    <text evidence="12">NDH-1 shuttles electrons from NADH, via FMN and iron-sulfur (Fe-S) centers, to quinones in the respiratory chain. The immediate electron acceptor for the enzyme in this species is believed to be ubiquinone. Couples the redox reaction to proton translocation (for every two electrons transferred, four hydrogen ions are translocated across the cytoplasmic membrane), and thus conserves the redox energy in a proton gradient.</text>
</comment>
<evidence type="ECO:0000256" key="2">
    <source>
        <dbReference type="ARBA" id="ARBA00008472"/>
    </source>
</evidence>
<keyword evidence="7 12" id="KW-1278">Translocase</keyword>
<evidence type="ECO:0000256" key="12">
    <source>
        <dbReference type="HAMAP-Rule" id="MF_01394"/>
    </source>
</evidence>
<feature type="transmembrane region" description="Helical" evidence="12">
    <location>
        <begin position="89"/>
        <end position="109"/>
    </location>
</feature>
<feature type="transmembrane region" description="Helical" evidence="12">
    <location>
        <begin position="6"/>
        <end position="29"/>
    </location>
</feature>
<feature type="region of interest" description="Disordered" evidence="14">
    <location>
        <begin position="128"/>
        <end position="151"/>
    </location>
</feature>
<evidence type="ECO:0000256" key="10">
    <source>
        <dbReference type="ARBA" id="ARBA00023075"/>
    </source>
</evidence>
<evidence type="ECO:0000256" key="11">
    <source>
        <dbReference type="ARBA" id="ARBA00023136"/>
    </source>
</evidence>
<dbReference type="Pfam" id="PF00507">
    <property type="entry name" value="Oxidored_q4"/>
    <property type="match status" value="1"/>
</dbReference>
<keyword evidence="6 12" id="KW-0874">Quinone</keyword>
<dbReference type="EMBL" id="QZKU01000115">
    <property type="protein sequence ID" value="RJP17403.1"/>
    <property type="molecule type" value="Genomic_DNA"/>
</dbReference>
<reference evidence="15 16" key="1">
    <citation type="journal article" date="2017" name="ISME J.">
        <title>Energy and carbon metabolisms in a deep terrestrial subsurface fluid microbial community.</title>
        <authorList>
            <person name="Momper L."/>
            <person name="Jungbluth S.P."/>
            <person name="Lee M.D."/>
            <person name="Amend J.P."/>
        </authorList>
    </citation>
    <scope>NUCLEOTIDE SEQUENCE [LARGE SCALE GENOMIC DNA]</scope>
    <source>
        <strain evidence="15">SURF_5</strain>
    </source>
</reference>
<dbReference type="Gene3D" id="1.20.58.1610">
    <property type="entry name" value="NADH:ubiquinone/plastoquinone oxidoreductase, chain 3"/>
    <property type="match status" value="1"/>
</dbReference>
<evidence type="ECO:0000256" key="6">
    <source>
        <dbReference type="ARBA" id="ARBA00022719"/>
    </source>
</evidence>
<gene>
    <name evidence="12" type="primary">nuoA</name>
    <name evidence="15" type="ORF">C4520_16705</name>
</gene>
<feature type="compositionally biased region" description="Basic and acidic residues" evidence="14">
    <location>
        <begin position="128"/>
        <end position="137"/>
    </location>
</feature>
<comment type="caution">
    <text evidence="15">The sequence shown here is derived from an EMBL/GenBank/DDBJ whole genome shotgun (WGS) entry which is preliminary data.</text>
</comment>
<dbReference type="GO" id="GO:0050136">
    <property type="term" value="F:NADH dehydrogenase (quinone) (non-electrogenic) activity"/>
    <property type="evidence" value="ECO:0007669"/>
    <property type="project" value="UniProtKB-UniRule"/>
</dbReference>
<organism evidence="15 16">
    <name type="scientific">Abyssobacteria bacterium (strain SURF_5)</name>
    <dbReference type="NCBI Taxonomy" id="2093360"/>
    <lineage>
        <taxon>Bacteria</taxon>
        <taxon>Pseudomonadati</taxon>
        <taxon>Candidatus Hydrogenedentota</taxon>
        <taxon>Candidatus Abyssobacteria</taxon>
    </lineage>
</organism>
<keyword evidence="10 12" id="KW-0830">Ubiquinone</keyword>
<dbReference type="PANTHER" id="PTHR11058">
    <property type="entry name" value="NADH-UBIQUINONE OXIDOREDUCTASE CHAIN 3"/>
    <property type="match status" value="1"/>
</dbReference>
<evidence type="ECO:0000256" key="9">
    <source>
        <dbReference type="ARBA" id="ARBA00023027"/>
    </source>
</evidence>
<name>A0A3A4N6I2_ABYX5</name>
<keyword evidence="11 12" id="KW-0472">Membrane</keyword>
<evidence type="ECO:0000256" key="5">
    <source>
        <dbReference type="ARBA" id="ARBA00022692"/>
    </source>
</evidence>
<evidence type="ECO:0000313" key="16">
    <source>
        <dbReference type="Proteomes" id="UP000265882"/>
    </source>
</evidence>
<dbReference type="PANTHER" id="PTHR11058:SF21">
    <property type="entry name" value="NADH-QUINONE OXIDOREDUCTASE SUBUNIT A"/>
    <property type="match status" value="1"/>
</dbReference>
<dbReference type="InterPro" id="IPR023043">
    <property type="entry name" value="NAD(P)H_OxRDtase_bac/plastid"/>
</dbReference>
<evidence type="ECO:0000256" key="8">
    <source>
        <dbReference type="ARBA" id="ARBA00022989"/>
    </source>
</evidence>
<evidence type="ECO:0000256" key="4">
    <source>
        <dbReference type="ARBA" id="ARBA00022475"/>
    </source>
</evidence>
<keyword evidence="3 12" id="KW-0813">Transport</keyword>
<proteinExistence type="inferred from homology"/>
<comment type="catalytic activity">
    <reaction evidence="12 13">
        <text>a quinone + NADH + 5 H(+)(in) = a quinol + NAD(+) + 4 H(+)(out)</text>
        <dbReference type="Rhea" id="RHEA:57888"/>
        <dbReference type="ChEBI" id="CHEBI:15378"/>
        <dbReference type="ChEBI" id="CHEBI:24646"/>
        <dbReference type="ChEBI" id="CHEBI:57540"/>
        <dbReference type="ChEBI" id="CHEBI:57945"/>
        <dbReference type="ChEBI" id="CHEBI:132124"/>
    </reaction>
</comment>
<evidence type="ECO:0000256" key="13">
    <source>
        <dbReference type="RuleBase" id="RU003639"/>
    </source>
</evidence>
<dbReference type="Proteomes" id="UP000265882">
    <property type="component" value="Unassembled WGS sequence"/>
</dbReference>
<dbReference type="InterPro" id="IPR038430">
    <property type="entry name" value="NDAH_ubi_oxred_su3_sf"/>
</dbReference>
<comment type="similarity">
    <text evidence="2 12 13">Belongs to the complex I subunit 3 family.</text>
</comment>
<protein>
    <recommendedName>
        <fullName evidence="12">NADH-quinone oxidoreductase subunit A</fullName>
        <ecNumber evidence="12">7.1.1.-</ecNumber>
    </recommendedName>
    <alternativeName>
        <fullName evidence="12">NADH dehydrogenase I subunit A</fullName>
    </alternativeName>
    <alternativeName>
        <fullName evidence="12">NDH-1 subunit A</fullName>
    </alternativeName>
    <alternativeName>
        <fullName evidence="12">NUO1</fullName>
    </alternativeName>
</protein>
<evidence type="ECO:0000256" key="7">
    <source>
        <dbReference type="ARBA" id="ARBA00022967"/>
    </source>
</evidence>
<evidence type="ECO:0000256" key="1">
    <source>
        <dbReference type="ARBA" id="ARBA00004141"/>
    </source>
</evidence>
<dbReference type="HAMAP" id="MF_01394">
    <property type="entry name" value="NDH1_NuoA"/>
    <property type="match status" value="1"/>
</dbReference>
<keyword evidence="4 12" id="KW-1003">Cell membrane</keyword>
<dbReference type="EC" id="7.1.1.-" evidence="12"/>
<dbReference type="GO" id="GO:0048038">
    <property type="term" value="F:quinone binding"/>
    <property type="evidence" value="ECO:0007669"/>
    <property type="project" value="UniProtKB-KW"/>
</dbReference>
<dbReference type="GO" id="GO:0005886">
    <property type="term" value="C:plasma membrane"/>
    <property type="evidence" value="ECO:0007669"/>
    <property type="project" value="UniProtKB-SubCell"/>
</dbReference>
<evidence type="ECO:0000256" key="3">
    <source>
        <dbReference type="ARBA" id="ARBA00022448"/>
    </source>
</evidence>
<evidence type="ECO:0000313" key="15">
    <source>
        <dbReference type="EMBL" id="RJP17403.1"/>
    </source>
</evidence>
<keyword evidence="5 12" id="KW-0812">Transmembrane</keyword>
<dbReference type="GO" id="GO:0008137">
    <property type="term" value="F:NADH dehydrogenase (ubiquinone) activity"/>
    <property type="evidence" value="ECO:0007669"/>
    <property type="project" value="InterPro"/>
</dbReference>
<evidence type="ECO:0000256" key="14">
    <source>
        <dbReference type="SAM" id="MobiDB-lite"/>
    </source>
</evidence>
<accession>A0A3A4N6I2</accession>
<dbReference type="InterPro" id="IPR000440">
    <property type="entry name" value="NADH_UbQ/plastoQ_OxRdtase_su3"/>
</dbReference>
<keyword evidence="8 12" id="KW-1133">Transmembrane helix</keyword>
<dbReference type="GO" id="GO:0030964">
    <property type="term" value="C:NADH dehydrogenase complex"/>
    <property type="evidence" value="ECO:0007669"/>
    <property type="project" value="TreeGrafter"/>
</dbReference>